<gene>
    <name evidence="1" type="ORF">GRI97_04945</name>
</gene>
<sequence>MSFATLGYEVRPLFSAAEIGRLQQCVADHMQRVAGAMLKPQAETEPDAPFDERIERIAAQDHSFAQLLATAVGTDAQRAAVAQELAHDPRLTGMAADLAGCAIGDRLWRFRLNSPSLPASRQPWHSDVVRVTGPCSDVAITAWIPLGKIVGADAGLEVAAGRRNAPLPHEIVAGRIAIAPHHLADGAVHYPQVPAGHGLFLDPFTPQRDAAVIGPRSRWSLVVWLKRAA</sequence>
<proteinExistence type="predicted"/>
<organism evidence="1 2">
    <name type="scientific">Croceibacterium xixiisoli</name>
    <dbReference type="NCBI Taxonomy" id="1476466"/>
    <lineage>
        <taxon>Bacteria</taxon>
        <taxon>Pseudomonadati</taxon>
        <taxon>Pseudomonadota</taxon>
        <taxon>Alphaproteobacteria</taxon>
        <taxon>Sphingomonadales</taxon>
        <taxon>Erythrobacteraceae</taxon>
        <taxon>Croceibacterium</taxon>
    </lineage>
</organism>
<keyword evidence="2" id="KW-1185">Reference proteome</keyword>
<dbReference type="EMBL" id="WTYJ01000001">
    <property type="protein sequence ID" value="MXO98330.1"/>
    <property type="molecule type" value="Genomic_DNA"/>
</dbReference>
<dbReference type="OrthoDB" id="2553118at2"/>
<evidence type="ECO:0000313" key="1">
    <source>
        <dbReference type="EMBL" id="MXO98330.1"/>
    </source>
</evidence>
<evidence type="ECO:0008006" key="3">
    <source>
        <dbReference type="Google" id="ProtNLM"/>
    </source>
</evidence>
<accession>A0A6I4TT14</accession>
<dbReference type="Proteomes" id="UP000469430">
    <property type="component" value="Unassembled WGS sequence"/>
</dbReference>
<reference evidence="1 2" key="1">
    <citation type="submission" date="2019-12" db="EMBL/GenBank/DDBJ databases">
        <title>Genomic-based taxomic classification of the family Erythrobacteraceae.</title>
        <authorList>
            <person name="Xu L."/>
        </authorList>
    </citation>
    <scope>NUCLEOTIDE SEQUENCE [LARGE SCALE GENOMIC DNA]</scope>
    <source>
        <strain evidence="1 2">S36</strain>
    </source>
</reference>
<comment type="caution">
    <text evidence="1">The sequence shown here is derived from an EMBL/GenBank/DDBJ whole genome shotgun (WGS) entry which is preliminary data.</text>
</comment>
<dbReference type="AlphaFoldDB" id="A0A6I4TT14"/>
<evidence type="ECO:0000313" key="2">
    <source>
        <dbReference type="Proteomes" id="UP000469430"/>
    </source>
</evidence>
<protein>
    <recommendedName>
        <fullName evidence="3">Phytanoyl-CoA dioxygenase</fullName>
    </recommendedName>
</protein>
<name>A0A6I4TT14_9SPHN</name>
<dbReference type="Gene3D" id="2.60.120.620">
    <property type="entry name" value="q2cbj1_9rhob like domain"/>
    <property type="match status" value="1"/>
</dbReference>
<dbReference type="SUPFAM" id="SSF51197">
    <property type="entry name" value="Clavaminate synthase-like"/>
    <property type="match status" value="1"/>
</dbReference>
<dbReference type="RefSeq" id="WP_161389982.1">
    <property type="nucleotide sequence ID" value="NZ_JBHSCP010000001.1"/>
</dbReference>